<evidence type="ECO:0000256" key="1">
    <source>
        <dbReference type="SAM" id="MobiDB-lite"/>
    </source>
</evidence>
<reference evidence="2" key="1">
    <citation type="submission" date="2025-05" db="UniProtKB">
        <authorList>
            <consortium name="EnsemblMetazoa"/>
        </authorList>
    </citation>
    <scope>IDENTIFICATION</scope>
</reference>
<organism evidence="2 3">
    <name type="scientific">Diabrotica virgifera virgifera</name>
    <name type="common">western corn rootworm</name>
    <dbReference type="NCBI Taxonomy" id="50390"/>
    <lineage>
        <taxon>Eukaryota</taxon>
        <taxon>Metazoa</taxon>
        <taxon>Ecdysozoa</taxon>
        <taxon>Arthropoda</taxon>
        <taxon>Hexapoda</taxon>
        <taxon>Insecta</taxon>
        <taxon>Pterygota</taxon>
        <taxon>Neoptera</taxon>
        <taxon>Endopterygota</taxon>
        <taxon>Coleoptera</taxon>
        <taxon>Polyphaga</taxon>
        <taxon>Cucujiformia</taxon>
        <taxon>Chrysomeloidea</taxon>
        <taxon>Chrysomelidae</taxon>
        <taxon>Galerucinae</taxon>
        <taxon>Diabroticina</taxon>
        <taxon>Diabroticites</taxon>
        <taxon>Diabrotica</taxon>
    </lineage>
</organism>
<name>A0ABM5K0H0_DIAVI</name>
<dbReference type="Proteomes" id="UP001652700">
    <property type="component" value="Unplaced"/>
</dbReference>
<feature type="region of interest" description="Disordered" evidence="1">
    <location>
        <begin position="1"/>
        <end position="142"/>
    </location>
</feature>
<feature type="compositionally biased region" description="Basic and acidic residues" evidence="1">
    <location>
        <begin position="117"/>
        <end position="130"/>
    </location>
</feature>
<keyword evidence="3" id="KW-1185">Reference proteome</keyword>
<evidence type="ECO:0000313" key="3">
    <source>
        <dbReference type="Proteomes" id="UP001652700"/>
    </source>
</evidence>
<accession>A0ABM5K0H0</accession>
<proteinExistence type="predicted"/>
<sequence>MVDSDNDYTSEDSKKRSLEIDADNIFNKSKKLSRTPTKQQKDENKIDQLLKMMQNLTDQTQNLTSENGTSNIDDSLLTEGKVDLIFPNRSRCDSTSCSSSIDSSTSSSSSFSEDSDDSLKDPDYEDAELRHRNRRNASCSDE</sequence>
<protein>
    <submittedName>
        <fullName evidence="2">Uncharacterized protein</fullName>
    </submittedName>
</protein>
<feature type="compositionally biased region" description="Basic and acidic residues" evidence="1">
    <location>
        <begin position="39"/>
        <end position="48"/>
    </location>
</feature>
<feature type="compositionally biased region" description="Polar residues" evidence="1">
    <location>
        <begin position="54"/>
        <end position="73"/>
    </location>
</feature>
<evidence type="ECO:0000313" key="2">
    <source>
        <dbReference type="EnsemblMetazoa" id="XP_050503685.1"/>
    </source>
</evidence>
<dbReference type="EnsemblMetazoa" id="XM_050647728.1">
    <property type="protein sequence ID" value="XP_050503685.1"/>
    <property type="gene ID" value="LOC126882739"/>
</dbReference>
<dbReference type="RefSeq" id="XP_050503685.1">
    <property type="nucleotide sequence ID" value="XM_050647728.1"/>
</dbReference>
<dbReference type="GeneID" id="126882739"/>
<feature type="compositionally biased region" description="Low complexity" evidence="1">
    <location>
        <begin position="93"/>
        <end position="112"/>
    </location>
</feature>
<feature type="compositionally biased region" description="Acidic residues" evidence="1">
    <location>
        <begin position="1"/>
        <end position="10"/>
    </location>
</feature>